<sequence length="1186" mass="131689">MFKKRWIVTWMVLVTLIVQSFSLTTVLAEESESLKGLVFDPNRQNSVELEQPLENVPATFEMIAKFEPDRNERQILFGNYSAASNPSFSIELWSDNTLRYYEVSNETRNMRTDAVVPTDEWVHLAWIRDAEKDTVTFILNGKIVHEAFATDLPAQFDLNHLHSIGTDPRNGLHMSAEVKEVRLWSEVRTLDELTENRDTELQGGEAGLMHLWELDKVDLTEEQPIVHDKAGNINGVAKGYEAPYQGEFTGTGIDFADGRTDLATDIMEEGPRTVEAWLNVPVNTPGSQRVGVILGNYWGGSYDDIPEFSFEVYNNSTPRLYWKGIKDNTLNYIANGVSINRGDWVHVAIVLDDEENTATTYINGKQEHTAALRDDEEMPELLPSKAGTLGLKIGSDYRYEDDGTPTMAFGGEIADVRVWSTVRTAEEIQQNYNTFLTGNEDGLIGNWKLDERVDDLYPDNSAQQNDAIVFDPGAFTWQPADFPDGDYRIAVLPDTQYMARQFPEGMRNYFAWMRDNAEELNIDLAISVGDIVDTPNSITEWEVAAESYSYLDGVIPYVLATGNHDVVRNGLNRDYTNFNNHFPYSKYSEEPTFGGAMVEGKMENTYHFYELGDVEYMVISLEFAPTAEVLEWANEVVAENPDKRVIVTTHTYMYHNGEFISTDHHHSNRHYFSDAMDGPEIWEEFVSKHDNIVLALSGHIGYPDIVVREDIGVNGNVVQNVLADSQYMEPRDLGMIMMMTFKEGSNDVEVNWYSVKYDLFYRERNQFTMPLNLYDNPTPPKDEDEDKDKDQDQGGGSGGGSGGGGSSRPGGGGSTPPPADQEPGDGSEPGNEEENDFGVEVGFDQNEVDEVTVEREGEAVAIKVEASPETENINVSLDNNSVNQIVQDGHSVVVQTPLGDMTIDAETIAQLAGRDLSIEIGQGAQVNGQPVRTVKLLSDGEEVADFTGKVTVSVPYEQEAANGLVVYKVTDEGRVIVPLSRVVDGQIVFIADGSGTFTVGNNEKSFTDTPGHWSDEHVNFVTAREMFVGVSENEFAPNGSMTRGMLATVLGRLLGVEESNAGSGGFTDVNAEAYYAPYIAYASEHGIVNGTGNGQFAPNREVTREEMATMVVRFMEHARIQAGTQNSYEGFEDDAQIAAWAADAIQLLQEADILDGKPGNVFDPKGDVTRAEVAKVMQLMLEAYVY</sequence>
<keyword evidence="1" id="KW-0732">Signal</keyword>
<dbReference type="SUPFAM" id="SSF56300">
    <property type="entry name" value="Metallo-dependent phosphatases"/>
    <property type="match status" value="1"/>
</dbReference>
<comment type="caution">
    <text evidence="4">The sequence shown here is derived from an EMBL/GenBank/DDBJ whole genome shotgun (WGS) entry which is preliminary data.</text>
</comment>
<evidence type="ECO:0000313" key="5">
    <source>
        <dbReference type="Proteomes" id="UP001139179"/>
    </source>
</evidence>
<proteinExistence type="predicted"/>
<dbReference type="Pfam" id="PF13385">
    <property type="entry name" value="Laminin_G_3"/>
    <property type="match status" value="2"/>
</dbReference>
<dbReference type="Gene3D" id="2.60.120.200">
    <property type="match status" value="2"/>
</dbReference>
<dbReference type="Proteomes" id="UP001139179">
    <property type="component" value="Unassembled WGS sequence"/>
</dbReference>
<dbReference type="Gene3D" id="3.60.21.10">
    <property type="match status" value="1"/>
</dbReference>
<dbReference type="InterPro" id="IPR029052">
    <property type="entry name" value="Metallo-depent_PP-like"/>
</dbReference>
<protein>
    <submittedName>
        <fullName evidence="4">S-layer homology domain-containing protein</fullName>
    </submittedName>
</protein>
<dbReference type="InterPro" id="IPR001119">
    <property type="entry name" value="SLH_dom"/>
</dbReference>
<evidence type="ECO:0000256" key="2">
    <source>
        <dbReference type="SAM" id="MobiDB-lite"/>
    </source>
</evidence>
<organism evidence="4 5">
    <name type="scientific">Halalkalibacter oceani</name>
    <dbReference type="NCBI Taxonomy" id="1653776"/>
    <lineage>
        <taxon>Bacteria</taxon>
        <taxon>Bacillati</taxon>
        <taxon>Bacillota</taxon>
        <taxon>Bacilli</taxon>
        <taxon>Bacillales</taxon>
        <taxon>Bacillaceae</taxon>
        <taxon>Halalkalibacter</taxon>
    </lineage>
</organism>
<feature type="domain" description="SLH" evidence="3">
    <location>
        <begin position="1062"/>
        <end position="1125"/>
    </location>
</feature>
<feature type="domain" description="SLH" evidence="3">
    <location>
        <begin position="1128"/>
        <end position="1186"/>
    </location>
</feature>
<dbReference type="EMBL" id="JAMBOL010000017">
    <property type="protein sequence ID" value="MCM3715580.1"/>
    <property type="molecule type" value="Genomic_DNA"/>
</dbReference>
<name>A0A9X2IPT3_9BACI</name>
<feature type="domain" description="SLH" evidence="3">
    <location>
        <begin position="1001"/>
        <end position="1061"/>
    </location>
</feature>
<dbReference type="InterPro" id="IPR051918">
    <property type="entry name" value="STPP_CPPED1"/>
</dbReference>
<feature type="region of interest" description="Disordered" evidence="2">
    <location>
        <begin position="770"/>
        <end position="837"/>
    </location>
</feature>
<gene>
    <name evidence="4" type="ORF">M3202_16055</name>
</gene>
<dbReference type="PANTHER" id="PTHR43143">
    <property type="entry name" value="METALLOPHOSPHOESTERASE, CALCINEURIN SUPERFAMILY"/>
    <property type="match status" value="1"/>
</dbReference>
<feature type="compositionally biased region" description="Acidic residues" evidence="2">
    <location>
        <begin position="822"/>
        <end position="837"/>
    </location>
</feature>
<dbReference type="AlphaFoldDB" id="A0A9X2IPT3"/>
<dbReference type="RefSeq" id="WP_251224315.1">
    <property type="nucleotide sequence ID" value="NZ_JAMBOL010000017.1"/>
</dbReference>
<dbReference type="Pfam" id="PF00395">
    <property type="entry name" value="SLH"/>
    <property type="match status" value="3"/>
</dbReference>
<dbReference type="InterPro" id="IPR013320">
    <property type="entry name" value="ConA-like_dom_sf"/>
</dbReference>
<accession>A0A9X2IPT3</accession>
<feature type="compositionally biased region" description="Gly residues" evidence="2">
    <location>
        <begin position="793"/>
        <end position="814"/>
    </location>
</feature>
<evidence type="ECO:0000313" key="4">
    <source>
        <dbReference type="EMBL" id="MCM3715580.1"/>
    </source>
</evidence>
<evidence type="ECO:0000259" key="3">
    <source>
        <dbReference type="PROSITE" id="PS51272"/>
    </source>
</evidence>
<dbReference type="PANTHER" id="PTHR43143:SF5">
    <property type="entry name" value="SECRETED PROTEIN"/>
    <property type="match status" value="1"/>
</dbReference>
<dbReference type="GO" id="GO:0016787">
    <property type="term" value="F:hydrolase activity"/>
    <property type="evidence" value="ECO:0007669"/>
    <property type="project" value="InterPro"/>
</dbReference>
<dbReference type="InterPro" id="IPR004843">
    <property type="entry name" value="Calcineurin-like_PHP"/>
</dbReference>
<dbReference type="SUPFAM" id="SSF49899">
    <property type="entry name" value="Concanavalin A-like lectins/glucanases"/>
    <property type="match status" value="2"/>
</dbReference>
<reference evidence="4" key="1">
    <citation type="submission" date="2022-05" db="EMBL/GenBank/DDBJ databases">
        <title>Comparative Genomics of Spacecraft Associated Microbes.</title>
        <authorList>
            <person name="Tran M.T."/>
            <person name="Wright A."/>
            <person name="Seuylemezian A."/>
            <person name="Eisen J."/>
            <person name="Coil D."/>
        </authorList>
    </citation>
    <scope>NUCLEOTIDE SEQUENCE</scope>
    <source>
        <strain evidence="4">214.1.1</strain>
    </source>
</reference>
<evidence type="ECO:0000256" key="1">
    <source>
        <dbReference type="ARBA" id="ARBA00022729"/>
    </source>
</evidence>
<dbReference type="PROSITE" id="PS51272">
    <property type="entry name" value="SLH"/>
    <property type="match status" value="3"/>
</dbReference>
<dbReference type="Pfam" id="PF00149">
    <property type="entry name" value="Metallophos"/>
    <property type="match status" value="1"/>
</dbReference>
<keyword evidence="5" id="KW-1185">Reference proteome</keyword>